<dbReference type="GO" id="GO:0097175">
    <property type="term" value="P:1,6-anhydro-N-acetyl-beta-muramic acid catabolic process"/>
    <property type="evidence" value="ECO:0007669"/>
    <property type="project" value="UniProtKB-UniRule"/>
</dbReference>
<dbReference type="CDD" id="cd24050">
    <property type="entry name" value="ASKHA_NBD_ANMK"/>
    <property type="match status" value="1"/>
</dbReference>
<comment type="function">
    <text evidence="1">Catalyzes the specific phosphorylation of 1,6-anhydro-N-acetylmuramic acid (anhMurNAc) with the simultaneous cleavage of the 1,6-anhydro ring, generating MurNAc-6-P. Is required for the utilization of anhMurNAc either imported from the medium or derived from its own cell wall murein, and thus plays a role in cell wall recycling.</text>
</comment>
<keyword evidence="1" id="KW-0119">Carbohydrate metabolism</keyword>
<dbReference type="HOGENOM" id="CLU_038782_0_0_4"/>
<dbReference type="UniPathway" id="UPA00544"/>
<keyword evidence="1" id="KW-0547">Nucleotide-binding</keyword>
<dbReference type="HAMAP" id="MF_01270">
    <property type="entry name" value="AnhMurNAc_kinase"/>
    <property type="match status" value="1"/>
</dbReference>
<dbReference type="PANTHER" id="PTHR30605:SF0">
    <property type="entry name" value="ANHYDRO-N-ACETYLMURAMIC ACID KINASE"/>
    <property type="match status" value="1"/>
</dbReference>
<evidence type="ECO:0000313" key="2">
    <source>
        <dbReference type="EMBL" id="ETF01044.1"/>
    </source>
</evidence>
<dbReference type="PATRIC" id="fig|1424334.3.peg.3480"/>
<dbReference type="UniPathway" id="UPA00343"/>
<dbReference type="EC" id="2.7.1.170" evidence="1"/>
<comment type="catalytic activity">
    <reaction evidence="1">
        <text>1,6-anhydro-N-acetyl-beta-muramate + ATP + H2O = N-acetyl-D-muramate 6-phosphate + ADP + H(+)</text>
        <dbReference type="Rhea" id="RHEA:24952"/>
        <dbReference type="ChEBI" id="CHEBI:15377"/>
        <dbReference type="ChEBI" id="CHEBI:15378"/>
        <dbReference type="ChEBI" id="CHEBI:30616"/>
        <dbReference type="ChEBI" id="CHEBI:58690"/>
        <dbReference type="ChEBI" id="CHEBI:58722"/>
        <dbReference type="ChEBI" id="CHEBI:456216"/>
        <dbReference type="EC" id="2.7.1.170"/>
    </reaction>
</comment>
<proteinExistence type="inferred from homology"/>
<dbReference type="EMBL" id="AYXT01000012">
    <property type="protein sequence ID" value="ETF01044.1"/>
    <property type="molecule type" value="Genomic_DNA"/>
</dbReference>
<dbReference type="AlphaFoldDB" id="V8QPY7"/>
<reference evidence="2 3" key="1">
    <citation type="journal article" date="2014" name="Genome Announc.">
        <title>Draft Genome Sequence of Advenella kashmirensis Strain W13003, a Polycyclic Aromatic Hydrocarbon-Degrading Bacterium.</title>
        <authorList>
            <person name="Wang X."/>
            <person name="Jin D."/>
            <person name="Zhou L."/>
            <person name="Wu L."/>
            <person name="An W."/>
            <person name="Zhao L."/>
        </authorList>
    </citation>
    <scope>NUCLEOTIDE SEQUENCE [LARGE SCALE GENOMIC DNA]</scope>
    <source>
        <strain evidence="2 3">W13003</strain>
    </source>
</reference>
<feature type="binding site" evidence="1">
    <location>
        <begin position="18"/>
        <end position="25"/>
    </location>
    <ligand>
        <name>ATP</name>
        <dbReference type="ChEBI" id="CHEBI:30616"/>
    </ligand>
</feature>
<dbReference type="SUPFAM" id="SSF53067">
    <property type="entry name" value="Actin-like ATPase domain"/>
    <property type="match status" value="1"/>
</dbReference>
<dbReference type="InterPro" id="IPR005338">
    <property type="entry name" value="Anhydro_N_Ac-Mur_kinase"/>
</dbReference>
<comment type="caution">
    <text evidence="2">The sequence shown here is derived from an EMBL/GenBank/DDBJ whole genome shotgun (WGS) entry which is preliminary data.</text>
</comment>
<dbReference type="NCBIfam" id="NF007139">
    <property type="entry name" value="PRK09585.1-3"/>
    <property type="match status" value="1"/>
</dbReference>
<dbReference type="GO" id="GO:0016301">
    <property type="term" value="F:kinase activity"/>
    <property type="evidence" value="ECO:0007669"/>
    <property type="project" value="UniProtKB-KW"/>
</dbReference>
<dbReference type="GO" id="GO:0009254">
    <property type="term" value="P:peptidoglycan turnover"/>
    <property type="evidence" value="ECO:0007669"/>
    <property type="project" value="UniProtKB-UniRule"/>
</dbReference>
<gene>
    <name evidence="1" type="primary">anmK</name>
    <name evidence="2" type="ORF">W822_17300</name>
</gene>
<comment type="pathway">
    <text evidence="1">Cell wall biogenesis; peptidoglycan recycling.</text>
</comment>
<dbReference type="GO" id="GO:0016773">
    <property type="term" value="F:phosphotransferase activity, alcohol group as acceptor"/>
    <property type="evidence" value="ECO:0007669"/>
    <property type="project" value="UniProtKB-UniRule"/>
</dbReference>
<dbReference type="Pfam" id="PF03702">
    <property type="entry name" value="AnmK"/>
    <property type="match status" value="1"/>
</dbReference>
<dbReference type="GO" id="GO:0005524">
    <property type="term" value="F:ATP binding"/>
    <property type="evidence" value="ECO:0007669"/>
    <property type="project" value="UniProtKB-UniRule"/>
</dbReference>
<keyword evidence="1 2" id="KW-0418">Kinase</keyword>
<dbReference type="Proteomes" id="UP000018733">
    <property type="component" value="Unassembled WGS sequence"/>
</dbReference>
<comment type="similarity">
    <text evidence="1">Belongs to the anhydro-N-acetylmuramic acid kinase family.</text>
</comment>
<keyword evidence="1" id="KW-0808">Transferase</keyword>
<accession>V8QPY7</accession>
<dbReference type="Gene3D" id="3.30.420.40">
    <property type="match status" value="2"/>
</dbReference>
<keyword evidence="1" id="KW-0067">ATP-binding</keyword>
<name>V8QPY7_9BURK</name>
<evidence type="ECO:0000313" key="3">
    <source>
        <dbReference type="Proteomes" id="UP000018733"/>
    </source>
</evidence>
<dbReference type="eggNOG" id="COG2377">
    <property type="taxonomic scope" value="Bacteria"/>
</dbReference>
<organism evidence="2 3">
    <name type="scientific">Advenella kashmirensis W13003</name>
    <dbReference type="NCBI Taxonomy" id="1424334"/>
    <lineage>
        <taxon>Bacteria</taxon>
        <taxon>Pseudomonadati</taxon>
        <taxon>Pseudomonadota</taxon>
        <taxon>Betaproteobacteria</taxon>
        <taxon>Burkholderiales</taxon>
        <taxon>Alcaligenaceae</taxon>
    </lineage>
</organism>
<dbReference type="PANTHER" id="PTHR30605">
    <property type="entry name" value="ANHYDRO-N-ACETYLMURAMIC ACID KINASE"/>
    <property type="match status" value="1"/>
</dbReference>
<protein>
    <recommendedName>
        <fullName evidence="1">Anhydro-N-acetylmuramic acid kinase</fullName>
        <ecNumber evidence="1">2.7.1.170</ecNumber>
    </recommendedName>
    <alternativeName>
        <fullName evidence="1">AnhMurNAc kinase</fullName>
    </alternativeName>
</protein>
<comment type="pathway">
    <text evidence="1">Amino-sugar metabolism; 1,6-anhydro-N-acetylmuramate degradation.</text>
</comment>
<dbReference type="GO" id="GO:0006040">
    <property type="term" value="P:amino sugar metabolic process"/>
    <property type="evidence" value="ECO:0007669"/>
    <property type="project" value="InterPro"/>
</dbReference>
<keyword evidence="3" id="KW-1185">Reference proteome</keyword>
<dbReference type="STRING" id="1424334.W822_17300"/>
<dbReference type="InterPro" id="IPR043129">
    <property type="entry name" value="ATPase_NBD"/>
</dbReference>
<evidence type="ECO:0000256" key="1">
    <source>
        <dbReference type="HAMAP-Rule" id="MF_01270"/>
    </source>
</evidence>
<sequence length="373" mass="39067">MLMTQAHEPRYFIGLMSGTSTDGADGVLAAFSDAKPPQIIAQASRALPDHLKKELLDLNRAGSNELERAGLAACALADLYAQVVHDLLAQAQLPASAVTAIGAHGQTVRHRPELGFTIQLNAPARLAEATAIAVIADFRSRDVAAGGQGAPLVPAFHEAIFASDQTVTVLNLGGIANISVIRPGHEVIGFDTGPANVLLDMWCQAHTGQPYDDAGAWSAGGQVDTPLLQTLINNEPWLALPPPKSTGRDLFNLEWLQARLGGFSSLSAQDVQATLRAFTAETVAQAIRTHAADTRALIVCGGGTGNRALLDDLQAHLPDIPLSTSDEHGIPSQAMEALAFAWLAHAFMSGHAAGTPSVTGARKKTILGCLYPA</sequence>